<evidence type="ECO:0000256" key="1">
    <source>
        <dbReference type="ARBA" id="ARBA00004123"/>
    </source>
</evidence>
<dbReference type="SUPFAM" id="SSF46689">
    <property type="entry name" value="Homeodomain-like"/>
    <property type="match status" value="1"/>
</dbReference>
<comment type="subunit">
    <text evidence="9">Interacts with RGMB.</text>
</comment>
<dbReference type="EMBL" id="CAKKLH010000212">
    <property type="protein sequence ID" value="CAH0106002.1"/>
    <property type="molecule type" value="Genomic_DNA"/>
</dbReference>
<dbReference type="GO" id="GO:0000977">
    <property type="term" value="F:RNA polymerase II transcription regulatory region sequence-specific DNA binding"/>
    <property type="evidence" value="ECO:0007669"/>
    <property type="project" value="TreeGrafter"/>
</dbReference>
<dbReference type="InterPro" id="IPR001356">
    <property type="entry name" value="HD"/>
</dbReference>
<dbReference type="GO" id="GO:0005634">
    <property type="term" value="C:nucleus"/>
    <property type="evidence" value="ECO:0007669"/>
    <property type="project" value="UniProtKB-SubCell"/>
</dbReference>
<gene>
    <name evidence="16" type="ORF">DGAL_LOCUS9150</name>
</gene>
<comment type="caution">
    <text evidence="16">The sequence shown here is derived from an EMBL/GenBank/DDBJ whole genome shotgun (WGS) entry which is preliminary data.</text>
</comment>
<accession>A0A8J2WKF0</accession>
<keyword evidence="3" id="KW-0805">Transcription regulation</keyword>
<keyword evidence="5 12" id="KW-0371">Homeobox</keyword>
<sequence>MFCYHYPPANLHPSIASRLQSALELPGSFGPPSLTYSPYPYSSELHDESFARRKQRRNRTTFTLQQLEELENAFAQTHYPDVFTREDLAMKINLTEARVQVWFQNRRAKWRKTERMKDEQKRRDEEQERVTDRQSNEQDPNEGDGCGGDTSPDVEQFEPGRCSPSHQVNIDVDDDSQTAITLAPVVEIKVDDDHSDERSTSSNSDGSIRRSNHGDTNGTPINSCEEVFSVSPSAGTSTDSASKIPHSVQQSQSSSNPIHSAELPKLSTVTGSSLGGSSNNLNSFPFGSPYGSHLFPLPHSGLRSLMDHHHHHQSPMGGQPRSFPSAYPRSFPIGHHHHQLGPAAVAAAAAAAASSLFPSPLHGFSGLCPCCPVKPRPIGALNLPGLFPSPGLFSNLNGMDRGVGSTVGGFGSAGSSGSNGSGTAGQTGGFHLDAATPGSVEELRRKAHEHSAALLHSLQQHAMEFHLQQQHQQQQQQRKNKEANESESNSQSD</sequence>
<dbReference type="CDD" id="cd00086">
    <property type="entry name" value="homeodomain"/>
    <property type="match status" value="1"/>
</dbReference>
<evidence type="ECO:0000256" key="9">
    <source>
        <dbReference type="ARBA" id="ARBA00064347"/>
    </source>
</evidence>
<evidence type="ECO:0000259" key="15">
    <source>
        <dbReference type="PROSITE" id="PS50071"/>
    </source>
</evidence>
<reference evidence="16" key="1">
    <citation type="submission" date="2021-11" db="EMBL/GenBank/DDBJ databases">
        <authorList>
            <person name="Schell T."/>
        </authorList>
    </citation>
    <scope>NUCLEOTIDE SEQUENCE</scope>
    <source>
        <strain evidence="16">M5</strain>
    </source>
</reference>
<evidence type="ECO:0000256" key="12">
    <source>
        <dbReference type="PROSITE-ProRule" id="PRU00108"/>
    </source>
</evidence>
<evidence type="ECO:0000256" key="10">
    <source>
        <dbReference type="ARBA" id="ARBA00070091"/>
    </source>
</evidence>
<dbReference type="OrthoDB" id="6159439at2759"/>
<dbReference type="AlphaFoldDB" id="A0A8J2WKF0"/>
<dbReference type="Proteomes" id="UP000789390">
    <property type="component" value="Unassembled WGS sequence"/>
</dbReference>
<feature type="DNA-binding region" description="Homeobox" evidence="12">
    <location>
        <begin position="55"/>
        <end position="114"/>
    </location>
</feature>
<proteinExistence type="predicted"/>
<dbReference type="PANTHER" id="PTHR24329">
    <property type="entry name" value="HOMEOBOX PROTEIN ARISTALESS"/>
    <property type="match status" value="1"/>
</dbReference>
<keyword evidence="2" id="KW-0217">Developmental protein</keyword>
<feature type="region of interest" description="Disordered" evidence="14">
    <location>
        <begin position="413"/>
        <end position="434"/>
    </location>
</feature>
<evidence type="ECO:0000313" key="17">
    <source>
        <dbReference type="Proteomes" id="UP000789390"/>
    </source>
</evidence>
<dbReference type="SMART" id="SM00389">
    <property type="entry name" value="HOX"/>
    <property type="match status" value="1"/>
</dbReference>
<evidence type="ECO:0000256" key="11">
    <source>
        <dbReference type="ARBA" id="ARBA00078248"/>
    </source>
</evidence>
<comment type="subcellular location">
    <subcellularLocation>
        <location evidence="1 12 13">Nucleus</location>
    </subcellularLocation>
</comment>
<feature type="region of interest" description="Disordered" evidence="14">
    <location>
        <begin position="466"/>
        <end position="493"/>
    </location>
</feature>
<dbReference type="InterPro" id="IPR009057">
    <property type="entry name" value="Homeodomain-like_sf"/>
</dbReference>
<name>A0A8J2WKF0_9CRUS</name>
<feature type="region of interest" description="Disordered" evidence="14">
    <location>
        <begin position="112"/>
        <end position="175"/>
    </location>
</feature>
<keyword evidence="7 12" id="KW-0539">Nucleus</keyword>
<dbReference type="InterPro" id="IPR050649">
    <property type="entry name" value="Paired_Homeobox_TFs"/>
</dbReference>
<dbReference type="Gene3D" id="1.10.10.60">
    <property type="entry name" value="Homeodomain-like"/>
    <property type="match status" value="1"/>
</dbReference>
<evidence type="ECO:0000256" key="3">
    <source>
        <dbReference type="ARBA" id="ARBA00023015"/>
    </source>
</evidence>
<keyword evidence="17" id="KW-1185">Reference proteome</keyword>
<evidence type="ECO:0000256" key="6">
    <source>
        <dbReference type="ARBA" id="ARBA00023163"/>
    </source>
</evidence>
<feature type="compositionally biased region" description="Basic and acidic residues" evidence="14">
    <location>
        <begin position="112"/>
        <end position="136"/>
    </location>
</feature>
<feature type="compositionally biased region" description="Basic and acidic residues" evidence="14">
    <location>
        <begin position="188"/>
        <end position="199"/>
    </location>
</feature>
<evidence type="ECO:0000256" key="13">
    <source>
        <dbReference type="RuleBase" id="RU000682"/>
    </source>
</evidence>
<dbReference type="PROSITE" id="PS00027">
    <property type="entry name" value="HOMEOBOX_1"/>
    <property type="match status" value="1"/>
</dbReference>
<protein>
    <recommendedName>
        <fullName evidence="10">Dorsal root ganglia homeobox protein</fullName>
    </recommendedName>
    <alternativeName>
        <fullName evidence="11">Paired-related homeobox protein-like 1</fullName>
    </alternativeName>
</protein>
<dbReference type="PROSITE" id="PS50071">
    <property type="entry name" value="HOMEOBOX_2"/>
    <property type="match status" value="1"/>
</dbReference>
<feature type="compositionally biased region" description="Low complexity" evidence="14">
    <location>
        <begin position="468"/>
        <end position="477"/>
    </location>
</feature>
<comment type="function">
    <text evidence="8">Transcription factor required for the formation of correct projections from nociceptive sensory neurons to the dorsal horn of the spinal cord and normal perception of pain.</text>
</comment>
<keyword evidence="4 12" id="KW-0238">DNA-binding</keyword>
<evidence type="ECO:0000256" key="2">
    <source>
        <dbReference type="ARBA" id="ARBA00022473"/>
    </source>
</evidence>
<dbReference type="FunFam" id="1.10.10.60:FF:000126">
    <property type="entry name" value="dorsal root ganglia homeobox protein-like"/>
    <property type="match status" value="1"/>
</dbReference>
<feature type="region of interest" description="Disordered" evidence="14">
    <location>
        <begin position="187"/>
        <end position="259"/>
    </location>
</feature>
<feature type="compositionally biased region" description="Polar residues" evidence="14">
    <location>
        <begin position="230"/>
        <end position="258"/>
    </location>
</feature>
<organism evidence="16 17">
    <name type="scientific">Daphnia galeata</name>
    <dbReference type="NCBI Taxonomy" id="27404"/>
    <lineage>
        <taxon>Eukaryota</taxon>
        <taxon>Metazoa</taxon>
        <taxon>Ecdysozoa</taxon>
        <taxon>Arthropoda</taxon>
        <taxon>Crustacea</taxon>
        <taxon>Branchiopoda</taxon>
        <taxon>Diplostraca</taxon>
        <taxon>Cladocera</taxon>
        <taxon>Anomopoda</taxon>
        <taxon>Daphniidae</taxon>
        <taxon>Daphnia</taxon>
    </lineage>
</organism>
<evidence type="ECO:0000313" key="16">
    <source>
        <dbReference type="EMBL" id="CAH0106002.1"/>
    </source>
</evidence>
<feature type="domain" description="Homeobox" evidence="15">
    <location>
        <begin position="53"/>
        <end position="113"/>
    </location>
</feature>
<evidence type="ECO:0000256" key="4">
    <source>
        <dbReference type="ARBA" id="ARBA00023125"/>
    </source>
</evidence>
<evidence type="ECO:0000256" key="14">
    <source>
        <dbReference type="SAM" id="MobiDB-lite"/>
    </source>
</evidence>
<dbReference type="InterPro" id="IPR017970">
    <property type="entry name" value="Homeobox_CS"/>
</dbReference>
<dbReference type="Pfam" id="PF00046">
    <property type="entry name" value="Homeodomain"/>
    <property type="match status" value="1"/>
</dbReference>
<dbReference type="GO" id="GO:0000981">
    <property type="term" value="F:DNA-binding transcription factor activity, RNA polymerase II-specific"/>
    <property type="evidence" value="ECO:0007669"/>
    <property type="project" value="InterPro"/>
</dbReference>
<evidence type="ECO:0000256" key="8">
    <source>
        <dbReference type="ARBA" id="ARBA00058719"/>
    </source>
</evidence>
<evidence type="ECO:0000256" key="5">
    <source>
        <dbReference type="ARBA" id="ARBA00023155"/>
    </source>
</evidence>
<dbReference type="PANTHER" id="PTHR24329:SF543">
    <property type="entry name" value="FI01017P-RELATED"/>
    <property type="match status" value="1"/>
</dbReference>
<feature type="region of interest" description="Disordered" evidence="14">
    <location>
        <begin position="305"/>
        <end position="330"/>
    </location>
</feature>
<feature type="compositionally biased region" description="Gly residues" evidence="14">
    <location>
        <begin position="413"/>
        <end position="428"/>
    </location>
</feature>
<keyword evidence="6" id="KW-0804">Transcription</keyword>
<evidence type="ECO:0000256" key="7">
    <source>
        <dbReference type="ARBA" id="ARBA00023242"/>
    </source>
</evidence>